<dbReference type="Proteomes" id="UP000324222">
    <property type="component" value="Unassembled WGS sequence"/>
</dbReference>
<name>A0A5B7FF76_PORTR</name>
<gene>
    <name evidence="2" type="ORF">E2C01_036761</name>
</gene>
<proteinExistence type="predicted"/>
<organism evidence="2 3">
    <name type="scientific">Portunus trituberculatus</name>
    <name type="common">Swimming crab</name>
    <name type="synonym">Neptunus trituberculatus</name>
    <dbReference type="NCBI Taxonomy" id="210409"/>
    <lineage>
        <taxon>Eukaryota</taxon>
        <taxon>Metazoa</taxon>
        <taxon>Ecdysozoa</taxon>
        <taxon>Arthropoda</taxon>
        <taxon>Crustacea</taxon>
        <taxon>Multicrustacea</taxon>
        <taxon>Malacostraca</taxon>
        <taxon>Eumalacostraca</taxon>
        <taxon>Eucarida</taxon>
        <taxon>Decapoda</taxon>
        <taxon>Pleocyemata</taxon>
        <taxon>Brachyura</taxon>
        <taxon>Eubrachyura</taxon>
        <taxon>Portunoidea</taxon>
        <taxon>Portunidae</taxon>
        <taxon>Portuninae</taxon>
        <taxon>Portunus</taxon>
    </lineage>
</organism>
<evidence type="ECO:0000313" key="2">
    <source>
        <dbReference type="EMBL" id="MPC43124.1"/>
    </source>
</evidence>
<protein>
    <submittedName>
        <fullName evidence="2">Uncharacterized protein</fullName>
    </submittedName>
</protein>
<accession>A0A5B7FF76</accession>
<reference evidence="2 3" key="1">
    <citation type="submission" date="2019-05" db="EMBL/GenBank/DDBJ databases">
        <title>Another draft genome of Portunus trituberculatus and its Hox gene families provides insights of decapod evolution.</title>
        <authorList>
            <person name="Jeong J.-H."/>
            <person name="Song I."/>
            <person name="Kim S."/>
            <person name="Choi T."/>
            <person name="Kim D."/>
            <person name="Ryu S."/>
            <person name="Kim W."/>
        </authorList>
    </citation>
    <scope>NUCLEOTIDE SEQUENCE [LARGE SCALE GENOMIC DNA]</scope>
    <source>
        <tissue evidence="2">Muscle</tissue>
    </source>
</reference>
<evidence type="ECO:0000313" key="3">
    <source>
        <dbReference type="Proteomes" id="UP000324222"/>
    </source>
</evidence>
<dbReference type="EMBL" id="VSRR010005696">
    <property type="protein sequence ID" value="MPC43124.1"/>
    <property type="molecule type" value="Genomic_DNA"/>
</dbReference>
<feature type="compositionally biased region" description="Basic and acidic residues" evidence="1">
    <location>
        <begin position="78"/>
        <end position="91"/>
    </location>
</feature>
<keyword evidence="3" id="KW-1185">Reference proteome</keyword>
<sequence>MYRHYIGNITTRLISPLFVSRAAQKCVPRALYYSDSGGDAECSPPSATDMPQYCTSGTGSRWHSVRSPPLYPTPLSGARDHRVPRSPRHESQGASVGPLGLSEGSGVSV</sequence>
<feature type="region of interest" description="Disordered" evidence="1">
    <location>
        <begin position="35"/>
        <end position="109"/>
    </location>
</feature>
<comment type="caution">
    <text evidence="2">The sequence shown here is derived from an EMBL/GenBank/DDBJ whole genome shotgun (WGS) entry which is preliminary data.</text>
</comment>
<evidence type="ECO:0000256" key="1">
    <source>
        <dbReference type="SAM" id="MobiDB-lite"/>
    </source>
</evidence>
<dbReference type="AlphaFoldDB" id="A0A5B7FF76"/>